<dbReference type="AlphaFoldDB" id="A0A540MVK8"/>
<dbReference type="EMBL" id="VIEB01000167">
    <property type="protein sequence ID" value="TQE02835.1"/>
    <property type="molecule type" value="Genomic_DNA"/>
</dbReference>
<protein>
    <submittedName>
        <fullName evidence="1">Uncharacterized protein</fullName>
    </submittedName>
</protein>
<reference evidence="1 2" key="1">
    <citation type="journal article" date="2019" name="G3 (Bethesda)">
        <title>Sequencing of a Wild Apple (Malus baccata) Genome Unravels the Differences Between Cultivated and Wild Apple Species Regarding Disease Resistance and Cold Tolerance.</title>
        <authorList>
            <person name="Chen X."/>
        </authorList>
    </citation>
    <scope>NUCLEOTIDE SEQUENCE [LARGE SCALE GENOMIC DNA]</scope>
    <source>
        <strain evidence="2">cv. Shandingzi</strain>
        <tissue evidence="1">Leaves</tissue>
    </source>
</reference>
<gene>
    <name evidence="1" type="ORF">C1H46_011564</name>
</gene>
<keyword evidence="2" id="KW-1185">Reference proteome</keyword>
<comment type="caution">
    <text evidence="1">The sequence shown here is derived from an EMBL/GenBank/DDBJ whole genome shotgun (WGS) entry which is preliminary data.</text>
</comment>
<proteinExistence type="predicted"/>
<name>A0A540MVK8_MALBA</name>
<organism evidence="1 2">
    <name type="scientific">Malus baccata</name>
    <name type="common">Siberian crab apple</name>
    <name type="synonym">Pyrus baccata</name>
    <dbReference type="NCBI Taxonomy" id="106549"/>
    <lineage>
        <taxon>Eukaryota</taxon>
        <taxon>Viridiplantae</taxon>
        <taxon>Streptophyta</taxon>
        <taxon>Embryophyta</taxon>
        <taxon>Tracheophyta</taxon>
        <taxon>Spermatophyta</taxon>
        <taxon>Magnoliopsida</taxon>
        <taxon>eudicotyledons</taxon>
        <taxon>Gunneridae</taxon>
        <taxon>Pentapetalae</taxon>
        <taxon>rosids</taxon>
        <taxon>fabids</taxon>
        <taxon>Rosales</taxon>
        <taxon>Rosaceae</taxon>
        <taxon>Amygdaloideae</taxon>
        <taxon>Maleae</taxon>
        <taxon>Malus</taxon>
    </lineage>
</organism>
<dbReference type="Proteomes" id="UP000315295">
    <property type="component" value="Unassembled WGS sequence"/>
</dbReference>
<evidence type="ECO:0000313" key="2">
    <source>
        <dbReference type="Proteomes" id="UP000315295"/>
    </source>
</evidence>
<accession>A0A540MVK8</accession>
<evidence type="ECO:0000313" key="1">
    <source>
        <dbReference type="EMBL" id="TQE02835.1"/>
    </source>
</evidence>
<sequence length="69" mass="7678">MATTALRAEEVPNPRGPRHRTFALVQVMVMKMKDEMTSHSEIVRLGFGHGDKDEGQNDVVVLHDVVGVH</sequence>